<evidence type="ECO:0000256" key="5">
    <source>
        <dbReference type="ARBA" id="ARBA00022505"/>
    </source>
</evidence>
<dbReference type="FunFam" id="3.30.365.10:FF:000002">
    <property type="entry name" value="Xanthine dehydrogenase oxidase"/>
    <property type="match status" value="1"/>
</dbReference>
<dbReference type="SUPFAM" id="SSF55447">
    <property type="entry name" value="CO dehydrogenase flavoprotein C-terminal domain-like"/>
    <property type="match status" value="1"/>
</dbReference>
<dbReference type="Gene3D" id="1.10.150.120">
    <property type="entry name" value="[2Fe-2S]-binding domain"/>
    <property type="match status" value="1"/>
</dbReference>
<dbReference type="SUPFAM" id="SSF56003">
    <property type="entry name" value="Molybdenum cofactor-binding domain"/>
    <property type="match status" value="1"/>
</dbReference>
<dbReference type="PROSITE" id="PS00559">
    <property type="entry name" value="MOLYBDOPTERIN_EUK"/>
    <property type="match status" value="1"/>
</dbReference>
<evidence type="ECO:0000256" key="8">
    <source>
        <dbReference type="ARBA" id="ARBA00022723"/>
    </source>
</evidence>
<dbReference type="InterPro" id="IPR002346">
    <property type="entry name" value="Mopterin_DH_FAD-bd"/>
</dbReference>
<dbReference type="InterPro" id="IPR000674">
    <property type="entry name" value="Ald_Oxase/Xan_DH_a/b"/>
</dbReference>
<evidence type="ECO:0000256" key="3">
    <source>
        <dbReference type="ARBA" id="ARBA00006849"/>
    </source>
</evidence>
<keyword evidence="9 19" id="KW-0274">FAD</keyword>
<evidence type="ECO:0000256" key="16">
    <source>
        <dbReference type="ARBA" id="ARBA00049017"/>
    </source>
</evidence>
<dbReference type="GO" id="GO:0005506">
    <property type="term" value="F:iron ion binding"/>
    <property type="evidence" value="ECO:0007669"/>
    <property type="project" value="InterPro"/>
</dbReference>
<dbReference type="Gene3D" id="3.90.1170.50">
    <property type="entry name" value="Aldehyde oxidase/xanthine dehydrogenase, a/b hammerhead"/>
    <property type="match status" value="1"/>
</dbReference>
<dbReference type="EC" id="1.17.1.4" evidence="4"/>
<evidence type="ECO:0000256" key="12">
    <source>
        <dbReference type="ARBA" id="ARBA00023014"/>
    </source>
</evidence>
<dbReference type="PANTHER" id="PTHR45444:SF3">
    <property type="entry name" value="XANTHINE DEHYDROGENASE"/>
    <property type="match status" value="1"/>
</dbReference>
<dbReference type="InterPro" id="IPR016169">
    <property type="entry name" value="FAD-bd_PCMH_sub2"/>
</dbReference>
<dbReference type="InterPro" id="IPR012675">
    <property type="entry name" value="Beta-grasp_dom_sf"/>
</dbReference>
<keyword evidence="10" id="KW-0560">Oxidoreductase</keyword>
<dbReference type="InterPro" id="IPR002888">
    <property type="entry name" value="2Fe-2S-bd"/>
</dbReference>
<feature type="binding site" evidence="20">
    <location>
        <position position="914"/>
    </location>
    <ligand>
        <name>Mo-molybdopterin</name>
        <dbReference type="ChEBI" id="CHEBI:71302"/>
    </ligand>
    <ligandPart>
        <name>Mo</name>
        <dbReference type="ChEBI" id="CHEBI:28685"/>
    </ligandPart>
</feature>
<feature type="binding site" evidence="20">
    <location>
        <position position="769"/>
    </location>
    <ligand>
        <name>Mo-molybdopterin</name>
        <dbReference type="ChEBI" id="CHEBI:71302"/>
    </ligand>
    <ligandPart>
        <name>Mo</name>
        <dbReference type="ChEBI" id="CHEBI:28685"/>
    </ligandPart>
</feature>
<keyword evidence="12 20" id="KW-0411">Iron-sulfur</keyword>
<dbReference type="FunFam" id="3.30.365.10:FF:000004">
    <property type="entry name" value="Xanthine dehydrogenase oxidase"/>
    <property type="match status" value="1"/>
</dbReference>
<keyword evidence="8 20" id="KW-0479">Metal-binding</keyword>
<dbReference type="Pfam" id="PF00941">
    <property type="entry name" value="FAD_binding_5"/>
    <property type="match status" value="1"/>
</dbReference>
<evidence type="ECO:0000256" key="11">
    <source>
        <dbReference type="ARBA" id="ARBA00023004"/>
    </source>
</evidence>
<dbReference type="InterPro" id="IPR036683">
    <property type="entry name" value="CO_DH_flav_C_dom_sf"/>
</dbReference>
<dbReference type="FunFam" id="3.30.43.10:FF:000001">
    <property type="entry name" value="Xanthine dehydrogenase/oxidase"/>
    <property type="match status" value="1"/>
</dbReference>
<dbReference type="InterPro" id="IPR008274">
    <property type="entry name" value="AldOxase/xan_DH_MoCoBD1"/>
</dbReference>
<keyword evidence="13" id="KW-0520">NAD</keyword>
<dbReference type="PIRSF" id="PIRSF000127">
    <property type="entry name" value="Xanthine_DH"/>
    <property type="match status" value="1"/>
</dbReference>
<keyword evidence="23" id="KW-1185">Reference proteome</keyword>
<dbReference type="Gene3D" id="3.30.390.50">
    <property type="entry name" value="CO dehydrogenase flavoprotein, C-terminal domain"/>
    <property type="match status" value="1"/>
</dbReference>
<feature type="binding site" evidence="20">
    <location>
        <position position="112"/>
    </location>
    <ligand>
        <name>[2Fe-2S] cluster</name>
        <dbReference type="ChEBI" id="CHEBI:190135"/>
        <label>2</label>
    </ligand>
</feature>
<feature type="binding site" evidence="19">
    <location>
        <position position="804"/>
    </location>
    <ligand>
        <name>substrate</name>
    </ligand>
</feature>
<dbReference type="GO" id="GO:0005777">
    <property type="term" value="C:peroxisome"/>
    <property type="evidence" value="ECO:0007669"/>
    <property type="project" value="UniProtKB-SubCell"/>
</dbReference>
<feature type="binding site" evidence="20">
    <location>
        <position position="146"/>
    </location>
    <ligand>
        <name>[2Fe-2S] cluster</name>
        <dbReference type="ChEBI" id="CHEBI:190135"/>
        <label>2</label>
    </ligand>
</feature>
<dbReference type="EMBL" id="SWKU01000003">
    <property type="protein sequence ID" value="KAF3008886.1"/>
    <property type="molecule type" value="Genomic_DNA"/>
</dbReference>
<evidence type="ECO:0000256" key="15">
    <source>
        <dbReference type="ARBA" id="ARBA00034078"/>
    </source>
</evidence>
<comment type="cofactor">
    <cofactor evidence="15">
        <name>[2Fe-2S] cluster</name>
        <dbReference type="ChEBI" id="CHEBI:190135"/>
    </cofactor>
</comment>
<dbReference type="GO" id="GO:0071949">
    <property type="term" value="F:FAD binding"/>
    <property type="evidence" value="ECO:0007669"/>
    <property type="project" value="InterPro"/>
</dbReference>
<dbReference type="InterPro" id="IPR005107">
    <property type="entry name" value="CO_DH_flav_C"/>
</dbReference>
<dbReference type="Pfam" id="PF03450">
    <property type="entry name" value="CO_deh_flav_C"/>
    <property type="match status" value="1"/>
</dbReference>
<dbReference type="InterPro" id="IPR037165">
    <property type="entry name" value="AldOxase/xan_DH_Mopterin-bd_sf"/>
</dbReference>
<feature type="binding site" evidence="19">
    <location>
        <position position="345"/>
    </location>
    <ligand>
        <name>FAD</name>
        <dbReference type="ChEBI" id="CHEBI:57692"/>
    </ligand>
</feature>
<evidence type="ECO:0000259" key="21">
    <source>
        <dbReference type="PROSITE" id="PS51387"/>
    </source>
</evidence>
<feature type="binding site" evidence="19">
    <location>
        <position position="1014"/>
    </location>
    <ligand>
        <name>substrate</name>
    </ligand>
</feature>
<comment type="caution">
    <text evidence="22">The sequence shown here is derived from an EMBL/GenBank/DDBJ whole genome shotgun (WGS) entry which is preliminary data.</text>
</comment>
<dbReference type="InterPro" id="IPR036318">
    <property type="entry name" value="FAD-bd_PCMH-like_sf"/>
</dbReference>
<dbReference type="Pfam" id="PF01799">
    <property type="entry name" value="Fer2_2"/>
    <property type="match status" value="1"/>
</dbReference>
<dbReference type="SUPFAM" id="SSF56176">
    <property type="entry name" value="FAD-binding/transporter-associated domain-like"/>
    <property type="match status" value="1"/>
</dbReference>
<dbReference type="InterPro" id="IPR036856">
    <property type="entry name" value="Ald_Oxase/Xan_DH_a/b_sf"/>
</dbReference>
<dbReference type="GO" id="GO:0004854">
    <property type="term" value="F:xanthine dehydrogenase activity"/>
    <property type="evidence" value="ECO:0007669"/>
    <property type="project" value="UniProtKB-EC"/>
</dbReference>
<feature type="binding site" evidence="20">
    <location>
        <position position="800"/>
    </location>
    <ligand>
        <name>Mo-molybdopterin</name>
        <dbReference type="ChEBI" id="CHEBI:71302"/>
    </ligand>
    <ligandPart>
        <name>Mo</name>
        <dbReference type="ChEBI" id="CHEBI:28685"/>
    </ligandPart>
</feature>
<keyword evidence="11 20" id="KW-0408">Iron</keyword>
<evidence type="ECO:0000256" key="17">
    <source>
        <dbReference type="ARBA" id="ARBA00049517"/>
    </source>
</evidence>
<feature type="binding site" evidence="19">
    <location>
        <position position="430"/>
    </location>
    <ligand>
        <name>FAD</name>
        <dbReference type="ChEBI" id="CHEBI:57692"/>
    </ligand>
</feature>
<comment type="catalytic activity">
    <reaction evidence="17">
        <text>hypoxanthine + NAD(+) + H2O = xanthine + NADH + H(+)</text>
        <dbReference type="Rhea" id="RHEA:24670"/>
        <dbReference type="ChEBI" id="CHEBI:15377"/>
        <dbReference type="ChEBI" id="CHEBI:15378"/>
        <dbReference type="ChEBI" id="CHEBI:17368"/>
        <dbReference type="ChEBI" id="CHEBI:17712"/>
        <dbReference type="ChEBI" id="CHEBI:57540"/>
        <dbReference type="ChEBI" id="CHEBI:57945"/>
        <dbReference type="EC" id="1.17.1.4"/>
    </reaction>
</comment>
<evidence type="ECO:0000256" key="18">
    <source>
        <dbReference type="PIRSR" id="PIRSR000127-1"/>
    </source>
</evidence>
<feature type="binding site" evidence="19">
    <location>
        <position position="368"/>
    </location>
    <ligand>
        <name>FAD</name>
        <dbReference type="ChEBI" id="CHEBI:57692"/>
    </ligand>
</feature>
<feature type="active site" description="Proton acceptor" evidence="18">
    <location>
        <position position="1269"/>
    </location>
</feature>
<dbReference type="Pfam" id="PF20256">
    <property type="entry name" value="MoCoBD_2"/>
    <property type="match status" value="1"/>
</dbReference>
<evidence type="ECO:0000256" key="9">
    <source>
        <dbReference type="ARBA" id="ARBA00022827"/>
    </source>
</evidence>
<dbReference type="PROSITE" id="PS51387">
    <property type="entry name" value="FAD_PCMH"/>
    <property type="match status" value="1"/>
</dbReference>
<comment type="cofactor">
    <cofactor evidence="20">
        <name>Mo-molybdopterin</name>
        <dbReference type="ChEBI" id="CHEBI:71302"/>
    </cofactor>
    <text evidence="20">Binds 1 Mo-molybdopterin (Mo-MPT) cofactor per subunit.</text>
</comment>
<dbReference type="InterPro" id="IPR016208">
    <property type="entry name" value="Ald_Oxase/xanthine_DH-like"/>
</dbReference>
<comment type="cofactor">
    <cofactor evidence="20">
        <name>[2Fe-2S] cluster</name>
        <dbReference type="ChEBI" id="CHEBI:190135"/>
    </cofactor>
    <text evidence="20">Binds 2 [2Fe-2S] clusters.</text>
</comment>
<dbReference type="FunFam" id="3.30.365.10:FF:000003">
    <property type="entry name" value="Aldehyde oxidase 1"/>
    <property type="match status" value="1"/>
</dbReference>
<comment type="cofactor">
    <cofactor evidence="1 19">
        <name>FAD</name>
        <dbReference type="ChEBI" id="CHEBI:57692"/>
    </cofactor>
</comment>
<feature type="binding site" evidence="20">
    <location>
        <position position="109"/>
    </location>
    <ligand>
        <name>[2Fe-2S] cluster</name>
        <dbReference type="ChEBI" id="CHEBI:190135"/>
        <label>2</label>
    </ligand>
</feature>
<feature type="binding site" evidence="19">
    <location>
        <position position="916"/>
    </location>
    <ligand>
        <name>substrate</name>
    </ligand>
</feature>
<feature type="domain" description="FAD-binding PCMH-type" evidence="21">
    <location>
        <begin position="237"/>
        <end position="421"/>
    </location>
</feature>
<dbReference type="Gene3D" id="3.30.465.10">
    <property type="match status" value="1"/>
</dbReference>
<accession>A0A9P4TN21</accession>
<reference evidence="22" key="1">
    <citation type="submission" date="2019-04" db="EMBL/GenBank/DDBJ databases">
        <title>Sequencing of skin fungus with MAO and IRED activity.</title>
        <authorList>
            <person name="Marsaioli A.J."/>
            <person name="Bonatto J.M.C."/>
            <person name="Reis Junior O."/>
        </authorList>
    </citation>
    <scope>NUCLEOTIDE SEQUENCE</scope>
    <source>
        <strain evidence="22">30M1</strain>
    </source>
</reference>
<evidence type="ECO:0000256" key="7">
    <source>
        <dbReference type="ARBA" id="ARBA00022714"/>
    </source>
</evidence>
<evidence type="ECO:0000256" key="19">
    <source>
        <dbReference type="PIRSR" id="PIRSR000127-2"/>
    </source>
</evidence>
<dbReference type="Gene3D" id="3.30.43.10">
    <property type="entry name" value="Uridine Diphospho-n-acetylenolpyruvylglucosamine Reductase, domain 2"/>
    <property type="match status" value="1"/>
</dbReference>
<dbReference type="FunFam" id="3.30.365.10:FF:000001">
    <property type="entry name" value="Xanthine dehydrogenase oxidase"/>
    <property type="match status" value="1"/>
</dbReference>
<dbReference type="InterPro" id="IPR016167">
    <property type="entry name" value="FAD-bd_PCMH_sub1"/>
</dbReference>
<keyword evidence="5 20" id="KW-0500">Molybdenum</keyword>
<evidence type="ECO:0000256" key="6">
    <source>
        <dbReference type="ARBA" id="ARBA00022630"/>
    </source>
</evidence>
<feature type="binding site" evidence="19">
    <location>
        <position position="882"/>
    </location>
    <ligand>
        <name>substrate</name>
    </ligand>
</feature>
<dbReference type="SUPFAM" id="SSF47741">
    <property type="entry name" value="CO dehydrogenase ISP C-domain like"/>
    <property type="match status" value="1"/>
</dbReference>
<comment type="similarity">
    <text evidence="3">Belongs to the xanthine dehydrogenase family.</text>
</comment>
<evidence type="ECO:0000256" key="1">
    <source>
        <dbReference type="ARBA" id="ARBA00001974"/>
    </source>
</evidence>
<dbReference type="OrthoDB" id="8300278at2759"/>
<dbReference type="Pfam" id="PF02738">
    <property type="entry name" value="MoCoBD_1"/>
    <property type="match status" value="1"/>
</dbReference>
<dbReference type="SUPFAM" id="SSF54665">
    <property type="entry name" value="CO dehydrogenase molybdoprotein N-domain-like"/>
    <property type="match status" value="1"/>
</dbReference>
<comment type="subcellular location">
    <subcellularLocation>
        <location evidence="2">Peroxisome</location>
    </subcellularLocation>
</comment>
<evidence type="ECO:0000256" key="20">
    <source>
        <dbReference type="PIRSR" id="PIRSR000127-3"/>
    </source>
</evidence>
<keyword evidence="14" id="KW-0576">Peroxisome</keyword>
<dbReference type="Gene3D" id="3.10.20.30">
    <property type="match status" value="1"/>
</dbReference>
<dbReference type="GO" id="GO:0043546">
    <property type="term" value="F:molybdopterin cofactor binding"/>
    <property type="evidence" value="ECO:0007669"/>
    <property type="project" value="InterPro"/>
</dbReference>
<sequence length="1337" mass="147095">MAPGLIETESAPAAPADALRQLNEVTADFDDTLRFYLNGTKVTLDNADPEVVSQLNPTTKKIYHASVNACLAPLVSVDGKHVITVEGIGNVKRPHPAQERIAKGNGSQCGFCTPGIVMSLYALLRNTDAPTEHDVEEAFDGNLCRCTGYRPILDAAQSFSVKTGCGKAKANGGGGCCMEKNGAEGVNGGGCCKTSGANGDDQPIKRFTPPGFIEYKPDTELIFPPQLHKHEFRPLAFGNKKKRWYRPTTLQQLLEIKNAHPSAKLIGGSTETQIEIKFKGMNYSASVFVGDIPELRQFKFNDDHLEIGGNVVLTDLERICEDAVEHYGKDKGQPFATILKQIRYFAGRQIRNVGTPAGNLATASPISDLNPVFVATNATLVAKSLKETTEIPMSTFFKGYRQTALPPDAIIASLRIPVAKEKGEYIRAYKQSKRKDDDIAIVNAALRVALDDDHIVKSVSLVYGGMAPTTIVAKKATEFLEGRTFTELQTLEGVMAKLEEDFDLRFGVPGGMATYRKTLALGFFYKFYHEVLSALNAKEVEVDTQAIGEIERDISSGWKDQKAAEAYKLNEVGQSKNHVAAMQQTTGEAQYTDDIPLQRNELYGCLVLSTKAHAKLLSVDPEAALDLPGVAAYVDHKDLATPESNWWGAPSCDELFFAVDEVFTAGQPIGMILADTAKHAEQGARAVKIEYEELPAIFTIEEAIQQDSFFQHFRYIKTGDVDKAFEEADHVFSGTARMGGQEHFYLETQACLAVPKPEFGEMEIYSSTQNPAETQAYVSKVIGVSANKVNARVKRMGGGFGGKETRSIQLAGIVAVAANKVRRPVRCMLNRDEDILTSGQRHPFLARWKVAVNKDGKLQALDADVFNNGGWSQDLSGAVVERALSHIDGVYSIPNVHVRGRVAKTNTVSNTAFRGFGGPQGMFICETFMEEIADHLNIPVEKLREINMYSPEGSMITHYNQEIKDWYVPLMYKQVQEESEYSRRRAEIEEFNRTHKWNKRGLAIVPTKFGISFTALFLNQAGALVHIYHDGSILVAHGGTEMGQGLHTKMTQIAAEALQVPLESVFISDTATNTVANSSSTAASASSDLNGYAIYNACEQLNERLKPYREKLGPGASMKDIAHMAYFDRCNLSAQGFYKTPDIGYVWGANTGQMFFYFTQGVAAAEVEIDTLTGDWTSRRADIKMDVGRSINPSIDYGQIEGAFVQGQGLFTTEESLWQRSTGGIFTKGPGNYKIPGFRDIPQVFNVSLLKDVQWENLRTIQRSRGVGEPPLFMGSAVFFAIRDALKAARKEFGETDVLHLQSPATPERIRISCADPILKRAWVEPKEGEKSFFISI</sequence>
<proteinExistence type="inferred from homology"/>
<name>A0A9P4TN21_CURKU</name>
<protein>
    <recommendedName>
        <fullName evidence="4">xanthine dehydrogenase</fullName>
        <ecNumber evidence="4">1.17.1.4</ecNumber>
    </recommendedName>
</protein>
<evidence type="ECO:0000256" key="14">
    <source>
        <dbReference type="ARBA" id="ARBA00023140"/>
    </source>
</evidence>
<dbReference type="InterPro" id="IPR022407">
    <property type="entry name" value="OxRdtase_Mopterin_BS"/>
</dbReference>
<feature type="binding site" evidence="20">
    <location>
        <position position="1083"/>
    </location>
    <ligand>
        <name>Mo-molybdopterin</name>
        <dbReference type="ChEBI" id="CHEBI:71302"/>
    </ligand>
    <ligandPart>
        <name>Mo</name>
        <dbReference type="ChEBI" id="CHEBI:28685"/>
    </ligandPart>
</feature>
<dbReference type="Proteomes" id="UP000801428">
    <property type="component" value="Unassembled WGS sequence"/>
</dbReference>
<keyword evidence="7 20" id="KW-0001">2Fe-2S</keyword>
<evidence type="ECO:0000256" key="13">
    <source>
        <dbReference type="ARBA" id="ARBA00023027"/>
    </source>
</evidence>
<dbReference type="PANTHER" id="PTHR45444">
    <property type="entry name" value="XANTHINE DEHYDROGENASE"/>
    <property type="match status" value="1"/>
</dbReference>
<dbReference type="FunFam" id="3.30.465.10:FF:000004">
    <property type="entry name" value="Xanthine dehydrogenase/oxidase"/>
    <property type="match status" value="1"/>
</dbReference>
<gene>
    <name evidence="22" type="ORF">E8E13_011103</name>
</gene>
<evidence type="ECO:0000256" key="10">
    <source>
        <dbReference type="ARBA" id="ARBA00023002"/>
    </source>
</evidence>
<dbReference type="FunFam" id="3.90.1170.50:FF:000001">
    <property type="entry name" value="Aldehyde oxidase 1"/>
    <property type="match status" value="1"/>
</dbReference>
<feature type="binding site" evidence="20">
    <location>
        <position position="144"/>
    </location>
    <ligand>
        <name>[2Fe-2S] cluster</name>
        <dbReference type="ChEBI" id="CHEBI:190135"/>
        <label>2</label>
    </ligand>
</feature>
<dbReference type="Gene3D" id="3.30.365.10">
    <property type="entry name" value="Aldehyde oxidase/xanthine dehydrogenase, molybdopterin binding domain"/>
    <property type="match status" value="4"/>
</dbReference>
<evidence type="ECO:0000313" key="22">
    <source>
        <dbReference type="EMBL" id="KAF3008886.1"/>
    </source>
</evidence>
<evidence type="ECO:0000313" key="23">
    <source>
        <dbReference type="Proteomes" id="UP000801428"/>
    </source>
</evidence>
<dbReference type="GO" id="GO:0051537">
    <property type="term" value="F:2 iron, 2 sulfur cluster binding"/>
    <property type="evidence" value="ECO:0007669"/>
    <property type="project" value="UniProtKB-KW"/>
</dbReference>
<organism evidence="22 23">
    <name type="scientific">Curvularia kusanoi</name>
    <name type="common">Cochliobolus kusanoi</name>
    <dbReference type="NCBI Taxonomy" id="90978"/>
    <lineage>
        <taxon>Eukaryota</taxon>
        <taxon>Fungi</taxon>
        <taxon>Dikarya</taxon>
        <taxon>Ascomycota</taxon>
        <taxon>Pezizomycotina</taxon>
        <taxon>Dothideomycetes</taxon>
        <taxon>Pleosporomycetidae</taxon>
        <taxon>Pleosporales</taxon>
        <taxon>Pleosporineae</taxon>
        <taxon>Pleosporaceae</taxon>
        <taxon>Curvularia</taxon>
    </lineage>
</organism>
<dbReference type="InterPro" id="IPR036884">
    <property type="entry name" value="2Fe-2S-bd_dom_sf"/>
</dbReference>
<dbReference type="SMART" id="SM01092">
    <property type="entry name" value="CO_deh_flav_C"/>
    <property type="match status" value="1"/>
</dbReference>
<evidence type="ECO:0000256" key="4">
    <source>
        <dbReference type="ARBA" id="ARBA00013123"/>
    </source>
</evidence>
<dbReference type="InterPro" id="IPR016166">
    <property type="entry name" value="FAD-bd_PCMH"/>
</dbReference>
<dbReference type="Pfam" id="PF01315">
    <property type="entry name" value="Ald_Xan_dh_C"/>
    <property type="match status" value="1"/>
</dbReference>
<dbReference type="InterPro" id="IPR046867">
    <property type="entry name" value="AldOxase/xan_DH_MoCoBD2"/>
</dbReference>
<comment type="catalytic activity">
    <reaction evidence="16">
        <text>xanthine + NAD(+) + H2O = urate + NADH + H(+)</text>
        <dbReference type="Rhea" id="RHEA:16669"/>
        <dbReference type="ChEBI" id="CHEBI:15377"/>
        <dbReference type="ChEBI" id="CHEBI:15378"/>
        <dbReference type="ChEBI" id="CHEBI:17712"/>
        <dbReference type="ChEBI" id="CHEBI:17775"/>
        <dbReference type="ChEBI" id="CHEBI:57540"/>
        <dbReference type="ChEBI" id="CHEBI:57945"/>
        <dbReference type="EC" id="1.17.1.4"/>
    </reaction>
</comment>
<dbReference type="SMART" id="SM01008">
    <property type="entry name" value="Ald_Xan_dh_C"/>
    <property type="match status" value="1"/>
</dbReference>
<keyword evidence="6" id="KW-0285">Flavoprotein</keyword>
<feature type="binding site" evidence="20">
    <location>
        <position position="70"/>
    </location>
    <ligand>
        <name>[2Fe-2S] cluster</name>
        <dbReference type="ChEBI" id="CHEBI:190135"/>
        <label>1</label>
    </ligand>
</feature>
<evidence type="ECO:0000256" key="2">
    <source>
        <dbReference type="ARBA" id="ARBA00004275"/>
    </source>
</evidence>